<evidence type="ECO:0000256" key="1">
    <source>
        <dbReference type="ARBA" id="ARBA00007692"/>
    </source>
</evidence>
<dbReference type="EMBL" id="JAWQEG010000250">
    <property type="protein sequence ID" value="KAK3892633.1"/>
    <property type="molecule type" value="Genomic_DNA"/>
</dbReference>
<dbReference type="Gene3D" id="1.25.70.10">
    <property type="entry name" value="Transcription termination factor 3, mitochondrial"/>
    <property type="match status" value="1"/>
</dbReference>
<dbReference type="InterPro" id="IPR038538">
    <property type="entry name" value="MTERF_sf"/>
</dbReference>
<comment type="similarity">
    <text evidence="1">Belongs to the mTERF family.</text>
</comment>
<dbReference type="SMART" id="SM00733">
    <property type="entry name" value="Mterf"/>
    <property type="match status" value="4"/>
</dbReference>
<evidence type="ECO:0000313" key="4">
    <source>
        <dbReference type="EMBL" id="KAK3892633.1"/>
    </source>
</evidence>
<evidence type="ECO:0000256" key="2">
    <source>
        <dbReference type="ARBA" id="ARBA00022946"/>
    </source>
</evidence>
<dbReference type="AlphaFoldDB" id="A0AAE1GG64"/>
<dbReference type="PANTHER" id="PTHR13068">
    <property type="entry name" value="CGI-12 PROTEIN-RELATED"/>
    <property type="match status" value="1"/>
</dbReference>
<dbReference type="InterPro" id="IPR003690">
    <property type="entry name" value="MTERF"/>
</dbReference>
<feature type="region of interest" description="Disordered" evidence="3">
    <location>
        <begin position="81"/>
        <end position="101"/>
    </location>
</feature>
<organism evidence="4 5">
    <name type="scientific">Petrolisthes cinctipes</name>
    <name type="common">Flat porcelain crab</name>
    <dbReference type="NCBI Taxonomy" id="88211"/>
    <lineage>
        <taxon>Eukaryota</taxon>
        <taxon>Metazoa</taxon>
        <taxon>Ecdysozoa</taxon>
        <taxon>Arthropoda</taxon>
        <taxon>Crustacea</taxon>
        <taxon>Multicrustacea</taxon>
        <taxon>Malacostraca</taxon>
        <taxon>Eumalacostraca</taxon>
        <taxon>Eucarida</taxon>
        <taxon>Decapoda</taxon>
        <taxon>Pleocyemata</taxon>
        <taxon>Anomura</taxon>
        <taxon>Galatheoidea</taxon>
        <taxon>Porcellanidae</taxon>
        <taxon>Petrolisthes</taxon>
    </lineage>
</organism>
<keyword evidence="5" id="KW-1185">Reference proteome</keyword>
<protein>
    <submittedName>
        <fullName evidence="4">Uncharacterized protein</fullName>
    </submittedName>
</protein>
<dbReference type="GO" id="GO:0006390">
    <property type="term" value="P:mitochondrial transcription"/>
    <property type="evidence" value="ECO:0007669"/>
    <property type="project" value="TreeGrafter"/>
</dbReference>
<feature type="compositionally biased region" description="Polar residues" evidence="3">
    <location>
        <begin position="223"/>
        <end position="248"/>
    </location>
</feature>
<evidence type="ECO:0000256" key="3">
    <source>
        <dbReference type="SAM" id="MobiDB-lite"/>
    </source>
</evidence>
<dbReference type="GO" id="GO:0061668">
    <property type="term" value="P:mitochondrial ribosome assembly"/>
    <property type="evidence" value="ECO:0007669"/>
    <property type="project" value="TreeGrafter"/>
</dbReference>
<feature type="region of interest" description="Disordered" evidence="3">
    <location>
        <begin position="185"/>
        <end position="248"/>
    </location>
</feature>
<dbReference type="PANTHER" id="PTHR13068:SF112">
    <property type="entry name" value="TRANSCRIPTION TERMINATION FACTOR 3, MITOCHONDRIAL"/>
    <property type="match status" value="1"/>
</dbReference>
<dbReference type="GO" id="GO:0005739">
    <property type="term" value="C:mitochondrion"/>
    <property type="evidence" value="ECO:0007669"/>
    <property type="project" value="TreeGrafter"/>
</dbReference>
<keyword evidence="2" id="KW-0809">Transit peptide</keyword>
<dbReference type="Proteomes" id="UP001286313">
    <property type="component" value="Unassembled WGS sequence"/>
</dbReference>
<evidence type="ECO:0000313" key="5">
    <source>
        <dbReference type="Proteomes" id="UP001286313"/>
    </source>
</evidence>
<proteinExistence type="inferred from homology"/>
<feature type="compositionally biased region" description="Basic and acidic residues" evidence="3">
    <location>
        <begin position="191"/>
        <end position="204"/>
    </location>
</feature>
<sequence>MMKYVMSQQVLELGRQGIKTLSLTLHRNITWSTATREKIIILPLGNYTHKNSVVEKKTALSVLKNDMCLCNQVTEYHTGRKDPIKKTHHGNNSHSTQLNTPSTECENVKQKLNYNALQHVTQTELITSTECENVKQKLNYNALQDVTQTELNTPSTECENVKQRLGQEDLASETEINTRANHTFFTGLPSKSHDNNTLELHDDTDSSNVRFIQQRSKDESKVESNNVTTTLEHSHNTDSSNGRFIQQRSGDESRVAVSIVPDVVLSSGGGGGGGDGDWRSEMEWVLSQETSDVLTPAKDITQVDALAPELRPTFNLAAYVNKSVSLQQLVMLGVDLSKWDKMKGVANFILTMDFDTHMKPYITFLDDCGVMTDDLGGWLTINPYIMKEQLTNLKARLEYLSHMSFTKQQVARIISRNPRWLLYSTVQIDSRLGFYQRTFKLSGNEVRTLATREPRLITAKLYDIKRTNFSVLEEMGFSHTEMKTLLLTKPKIWLTHGVSLLRRFTYIHNTMGLTHTQLLQFPHVLLSRDFRLRQRHSFLSSIGSCPI</sequence>
<comment type="caution">
    <text evidence="4">The sequence shown here is derived from an EMBL/GenBank/DDBJ whole genome shotgun (WGS) entry which is preliminary data.</text>
</comment>
<feature type="compositionally biased region" description="Polar residues" evidence="3">
    <location>
        <begin position="92"/>
        <end position="101"/>
    </location>
</feature>
<reference evidence="4" key="1">
    <citation type="submission" date="2023-10" db="EMBL/GenBank/DDBJ databases">
        <title>Genome assemblies of two species of porcelain crab, Petrolisthes cinctipes and Petrolisthes manimaculis (Anomura: Porcellanidae).</title>
        <authorList>
            <person name="Angst P."/>
        </authorList>
    </citation>
    <scope>NUCLEOTIDE SEQUENCE</scope>
    <source>
        <strain evidence="4">PB745_01</strain>
        <tissue evidence="4">Gill</tissue>
    </source>
</reference>
<dbReference type="Pfam" id="PF02536">
    <property type="entry name" value="mTERF"/>
    <property type="match status" value="1"/>
</dbReference>
<dbReference type="GO" id="GO:0003676">
    <property type="term" value="F:nucleic acid binding"/>
    <property type="evidence" value="ECO:0007669"/>
    <property type="project" value="InterPro"/>
</dbReference>
<name>A0AAE1GG64_PETCI</name>
<gene>
    <name evidence="4" type="ORF">Pcinc_003522</name>
</gene>
<accession>A0AAE1GG64</accession>